<reference evidence="2 3" key="1">
    <citation type="journal article" date="2015" name="Sci. Rep.">
        <title>The power of single molecule real-time sequencing technology in the de novo assembly of a eukaryotic genome.</title>
        <authorList>
            <person name="Sakai H."/>
            <person name="Naito K."/>
            <person name="Ogiso-Tanaka E."/>
            <person name="Takahashi Y."/>
            <person name="Iseki K."/>
            <person name="Muto C."/>
            <person name="Satou K."/>
            <person name="Teruya K."/>
            <person name="Shiroma A."/>
            <person name="Shimoji M."/>
            <person name="Hirano T."/>
            <person name="Itoh T."/>
            <person name="Kaga A."/>
            <person name="Tomooka N."/>
        </authorList>
    </citation>
    <scope>NUCLEOTIDE SEQUENCE [LARGE SCALE GENOMIC DNA]</scope>
    <source>
        <strain evidence="3">cv. Shumari</strain>
    </source>
</reference>
<dbReference type="PANTHER" id="PTHR46148:SF52">
    <property type="entry name" value="OS04G0603800 PROTEIN"/>
    <property type="match status" value="1"/>
</dbReference>
<proteinExistence type="predicted"/>
<dbReference type="InterPro" id="IPR056924">
    <property type="entry name" value="SH3_Tf2-1"/>
</dbReference>
<dbReference type="EMBL" id="AP015037">
    <property type="protein sequence ID" value="BAT84631.1"/>
    <property type="molecule type" value="Genomic_DNA"/>
</dbReference>
<keyword evidence="3" id="KW-1185">Reference proteome</keyword>
<gene>
    <name evidence="2" type="primary">Vigan.04G205800</name>
    <name evidence="2" type="ORF">VIGAN_04205800</name>
</gene>
<organism evidence="2 3">
    <name type="scientific">Vigna angularis var. angularis</name>
    <dbReference type="NCBI Taxonomy" id="157739"/>
    <lineage>
        <taxon>Eukaryota</taxon>
        <taxon>Viridiplantae</taxon>
        <taxon>Streptophyta</taxon>
        <taxon>Embryophyta</taxon>
        <taxon>Tracheophyta</taxon>
        <taxon>Spermatophyta</taxon>
        <taxon>Magnoliopsida</taxon>
        <taxon>eudicotyledons</taxon>
        <taxon>Gunneridae</taxon>
        <taxon>Pentapetalae</taxon>
        <taxon>rosids</taxon>
        <taxon>fabids</taxon>
        <taxon>Fabales</taxon>
        <taxon>Fabaceae</taxon>
        <taxon>Papilionoideae</taxon>
        <taxon>50 kb inversion clade</taxon>
        <taxon>NPAAA clade</taxon>
        <taxon>indigoferoid/millettioid clade</taxon>
        <taxon>Phaseoleae</taxon>
        <taxon>Vigna</taxon>
    </lineage>
</organism>
<accession>A0A0S3RVL9</accession>
<dbReference type="Pfam" id="PF24626">
    <property type="entry name" value="SH3_Tf2-1"/>
    <property type="match status" value="1"/>
</dbReference>
<sequence length="138" mass="15845">MAKSANKKRKPYEIKVGDWVYLKIRPHRQSSMPARIHSKLSARYYGSFKVLKQVGPVAFRLKLPETTKIHPVFHVSQLKLAVGTQQVEKELPSELQGEGPSFWPVKVLDNRHQQSDEGRVTQVLIEWQEGGREGATWE</sequence>
<evidence type="ECO:0000259" key="1">
    <source>
        <dbReference type="Pfam" id="PF24626"/>
    </source>
</evidence>
<feature type="non-terminal residue" evidence="2">
    <location>
        <position position="138"/>
    </location>
</feature>
<dbReference type="PANTHER" id="PTHR46148">
    <property type="entry name" value="CHROMO DOMAIN-CONTAINING PROTEIN"/>
    <property type="match status" value="1"/>
</dbReference>
<name>A0A0S3RVL9_PHAAN</name>
<feature type="domain" description="Tf2-1-like SH3-like" evidence="1">
    <location>
        <begin position="17"/>
        <end position="79"/>
    </location>
</feature>
<protein>
    <recommendedName>
        <fullName evidence="1">Tf2-1-like SH3-like domain-containing protein</fullName>
    </recommendedName>
</protein>
<dbReference type="Proteomes" id="UP000291084">
    <property type="component" value="Chromosome 4"/>
</dbReference>
<dbReference type="AlphaFoldDB" id="A0A0S3RVL9"/>
<evidence type="ECO:0000313" key="2">
    <source>
        <dbReference type="EMBL" id="BAT84631.1"/>
    </source>
</evidence>
<evidence type="ECO:0000313" key="3">
    <source>
        <dbReference type="Proteomes" id="UP000291084"/>
    </source>
</evidence>